<dbReference type="SUPFAM" id="SSF53335">
    <property type="entry name" value="S-adenosyl-L-methionine-dependent methyltransferases"/>
    <property type="match status" value="1"/>
</dbReference>
<name>M3K5U4_CANMX</name>
<keyword evidence="5" id="KW-0949">S-adenosyl-L-methionine</keyword>
<dbReference type="AlphaFoldDB" id="M3K5U4"/>
<organism evidence="8 9">
    <name type="scientific">Candida maltosa (strain Xu316)</name>
    <name type="common">Yeast</name>
    <dbReference type="NCBI Taxonomy" id="1245528"/>
    <lineage>
        <taxon>Eukaryota</taxon>
        <taxon>Fungi</taxon>
        <taxon>Dikarya</taxon>
        <taxon>Ascomycota</taxon>
        <taxon>Saccharomycotina</taxon>
        <taxon>Pichiomycetes</taxon>
        <taxon>Debaryomycetaceae</taxon>
        <taxon>Candida/Lodderomyces clade</taxon>
        <taxon>Candida</taxon>
    </lineage>
</organism>
<dbReference type="OMA" id="FKEISWT"/>
<evidence type="ECO:0000256" key="6">
    <source>
        <dbReference type="ARBA" id="ARBA00041184"/>
    </source>
</evidence>
<dbReference type="Proteomes" id="UP000011777">
    <property type="component" value="Unassembled WGS sequence"/>
</dbReference>
<feature type="domain" description="Ribosomal RNA methyltransferase FtsJ" evidence="7">
    <location>
        <begin position="57"/>
        <end position="316"/>
    </location>
</feature>
<dbReference type="GO" id="GO:0008650">
    <property type="term" value="F:rRNA (uridine-2'-O-)-methyltransferase activity"/>
    <property type="evidence" value="ECO:0007669"/>
    <property type="project" value="TreeGrafter"/>
</dbReference>
<comment type="similarity">
    <text evidence="1">Belongs to the class I-like SAM-binding methyltransferase superfamily. RNA methyltransferase RlmE family.</text>
</comment>
<evidence type="ECO:0000256" key="4">
    <source>
        <dbReference type="ARBA" id="ARBA00022679"/>
    </source>
</evidence>
<keyword evidence="3 8" id="KW-0489">Methyltransferase</keyword>
<proteinExistence type="inferred from homology"/>
<dbReference type="eggNOG" id="KOG4589">
    <property type="taxonomic scope" value="Eukaryota"/>
</dbReference>
<dbReference type="EMBL" id="AOGT01000358">
    <property type="protein sequence ID" value="EMG50154.1"/>
    <property type="molecule type" value="Genomic_DNA"/>
</dbReference>
<protein>
    <recommendedName>
        <fullName evidence="6">rRNA methyltransferase 2, mitochondrial</fullName>
    </recommendedName>
</protein>
<dbReference type="InterPro" id="IPR002877">
    <property type="entry name" value="RNA_MeTrfase_FtsJ_dom"/>
</dbReference>
<sequence length="350" mass="40564">MLTTNSFSSCILRRHFSTTSRLLQVETVNLNIEISHHEAKLRKDKVTKYNNNNLARISQLDRRFNILNKSQTKIIDLGFVPGNWIYYIKNQMAKIHGVEDPDKIYQKCHILGFDILFGMPPPGVSCIQGNIFSKMAHQNIINHFREIALLENHRQENEIDPKSYFLKEQDEDRIDKEIMDIENELKNMSISSHRKKRLMSKRDIITSGHLVDLIVSDLGKPGPQQSGFYNYTETNPYLRYNNNAGLNHSIVDENNANFDFMDAALLLSCNILKPGGRFVARCGNADPNDPETELLHDKLTKVFHKVIEVNNFASDRNQSLVQSVEKYYICDIKKQDNEFDIYDVFRQYST</sequence>
<dbReference type="STRING" id="1245528.M3K5U4"/>
<dbReference type="HOGENOM" id="CLU_776378_0_0_1"/>
<dbReference type="Pfam" id="PF01728">
    <property type="entry name" value="FtsJ"/>
    <property type="match status" value="1"/>
</dbReference>
<dbReference type="Gene3D" id="3.40.50.150">
    <property type="entry name" value="Vaccinia Virus protein VP39"/>
    <property type="match status" value="1"/>
</dbReference>
<reference evidence="8 9" key="1">
    <citation type="submission" date="2013-02" db="EMBL/GenBank/DDBJ databases">
        <title>Genome sequence of Candida maltosa Xu316, a potential industrial strain for xylitol and ethanol production.</title>
        <authorList>
            <person name="Yu J."/>
            <person name="Wang Q."/>
            <person name="Geng X."/>
            <person name="Bao W."/>
            <person name="He P."/>
            <person name="Cai J."/>
        </authorList>
    </citation>
    <scope>NUCLEOTIDE SEQUENCE [LARGE SCALE GENOMIC DNA]</scope>
    <source>
        <strain evidence="9">Xu316</strain>
    </source>
</reference>
<evidence type="ECO:0000313" key="9">
    <source>
        <dbReference type="Proteomes" id="UP000011777"/>
    </source>
</evidence>
<evidence type="ECO:0000256" key="2">
    <source>
        <dbReference type="ARBA" id="ARBA00022552"/>
    </source>
</evidence>
<keyword evidence="9" id="KW-1185">Reference proteome</keyword>
<accession>M3K5U4</accession>
<comment type="caution">
    <text evidence="8">The sequence shown here is derived from an EMBL/GenBank/DDBJ whole genome shotgun (WGS) entry which is preliminary data.</text>
</comment>
<dbReference type="PANTHER" id="PTHR10920">
    <property type="entry name" value="RIBOSOMAL RNA METHYLTRANSFERASE"/>
    <property type="match status" value="1"/>
</dbReference>
<gene>
    <name evidence="8" type="ORF">G210_4828</name>
</gene>
<dbReference type="GO" id="GO:0005739">
    <property type="term" value="C:mitochondrion"/>
    <property type="evidence" value="ECO:0007669"/>
    <property type="project" value="TreeGrafter"/>
</dbReference>
<keyword evidence="4 8" id="KW-0808">Transferase</keyword>
<dbReference type="PANTHER" id="PTHR10920:SF18">
    <property type="entry name" value="RRNA METHYLTRANSFERASE 2, MITOCHONDRIAL"/>
    <property type="match status" value="1"/>
</dbReference>
<evidence type="ECO:0000256" key="1">
    <source>
        <dbReference type="ARBA" id="ARBA00009258"/>
    </source>
</evidence>
<evidence type="ECO:0000256" key="5">
    <source>
        <dbReference type="ARBA" id="ARBA00022691"/>
    </source>
</evidence>
<dbReference type="OrthoDB" id="20105at2759"/>
<dbReference type="InterPro" id="IPR050082">
    <property type="entry name" value="RNA_methyltr_RlmE"/>
</dbReference>
<evidence type="ECO:0000256" key="3">
    <source>
        <dbReference type="ARBA" id="ARBA00022603"/>
    </source>
</evidence>
<evidence type="ECO:0000259" key="7">
    <source>
        <dbReference type="Pfam" id="PF01728"/>
    </source>
</evidence>
<dbReference type="InterPro" id="IPR029063">
    <property type="entry name" value="SAM-dependent_MTases_sf"/>
</dbReference>
<evidence type="ECO:0000313" key="8">
    <source>
        <dbReference type="EMBL" id="EMG50154.1"/>
    </source>
</evidence>
<keyword evidence="2" id="KW-0698">rRNA processing</keyword>